<evidence type="ECO:0000313" key="2">
    <source>
        <dbReference type="EMBL" id="MFC6646035.1"/>
    </source>
</evidence>
<dbReference type="EMBL" id="JBHSWI010000001">
    <property type="protein sequence ID" value="MFC6646035.1"/>
    <property type="molecule type" value="Genomic_DNA"/>
</dbReference>
<feature type="transmembrane region" description="Helical" evidence="1">
    <location>
        <begin position="343"/>
        <end position="364"/>
    </location>
</feature>
<dbReference type="InterPro" id="IPR005625">
    <property type="entry name" value="PepSY-ass_TM"/>
</dbReference>
<dbReference type="RefSeq" id="WP_263369735.1">
    <property type="nucleotide sequence ID" value="NZ_JAGSYD010000001.1"/>
</dbReference>
<evidence type="ECO:0000313" key="3">
    <source>
        <dbReference type="Proteomes" id="UP001596391"/>
    </source>
</evidence>
<dbReference type="Pfam" id="PF03929">
    <property type="entry name" value="PepSY_TM"/>
    <property type="match status" value="1"/>
</dbReference>
<feature type="transmembrane region" description="Helical" evidence="1">
    <location>
        <begin position="320"/>
        <end position="337"/>
    </location>
</feature>
<sequence length="377" mass="41646">MLATAIHHPRKLWLRRALFQVHLWLGVLLSLYVAAIGLSGSLLVFQDEIRRASLPAVVEQAGVPFATADQVMAATHAKFPGQTVSFLTLPSPADPHWFVYVTDAVGKTQMLPADPYTGAPQPLPHRLFIDWVQDFHVYLLMGQTGFTINCCAGIGLLLLAITGLFLWWPGVRVWMRGLRISLRHGWKRINYDAHNAIGIWTLLIVSWWGITAVYFLAPQGVMKVVNAVSPLHGMQPPVAAKAPPTSATALAPLNGIVAQAQRLSPGHVAGISPAAKPGAAVTIYVDTRQHGDFSHRDIDTFDGVSGTLLSQWHYGQNKTLGDWFLWLMYPLHFGTLWGLGVRVLWAALGLSLPVLSITGVLMYWNRWLGKRWRALRA</sequence>
<keyword evidence="3" id="KW-1185">Reference proteome</keyword>
<reference evidence="3" key="1">
    <citation type="journal article" date="2019" name="Int. J. Syst. Evol. Microbiol.">
        <title>The Global Catalogue of Microorganisms (GCM) 10K type strain sequencing project: providing services to taxonomists for standard genome sequencing and annotation.</title>
        <authorList>
            <consortium name="The Broad Institute Genomics Platform"/>
            <consortium name="The Broad Institute Genome Sequencing Center for Infectious Disease"/>
            <person name="Wu L."/>
            <person name="Ma J."/>
        </authorList>
    </citation>
    <scope>NUCLEOTIDE SEQUENCE [LARGE SCALE GENOMIC DNA]</scope>
    <source>
        <strain evidence="3">CGMCC 1.16026</strain>
    </source>
</reference>
<feature type="transmembrane region" description="Helical" evidence="1">
    <location>
        <begin position="146"/>
        <end position="168"/>
    </location>
</feature>
<name>A0ABW1ZAV6_9BACT</name>
<evidence type="ECO:0000256" key="1">
    <source>
        <dbReference type="SAM" id="Phobius"/>
    </source>
</evidence>
<dbReference type="Proteomes" id="UP001596391">
    <property type="component" value="Unassembled WGS sequence"/>
</dbReference>
<feature type="transmembrane region" description="Helical" evidence="1">
    <location>
        <begin position="21"/>
        <end position="45"/>
    </location>
</feature>
<gene>
    <name evidence="2" type="ORF">ACFQBQ_10665</name>
</gene>
<keyword evidence="1" id="KW-1133">Transmembrane helix</keyword>
<protein>
    <submittedName>
        <fullName evidence="2">PepSY-associated TM helix domain-containing protein</fullName>
    </submittedName>
</protein>
<organism evidence="2 3">
    <name type="scientific">Granulicella cerasi</name>
    <dbReference type="NCBI Taxonomy" id="741063"/>
    <lineage>
        <taxon>Bacteria</taxon>
        <taxon>Pseudomonadati</taxon>
        <taxon>Acidobacteriota</taxon>
        <taxon>Terriglobia</taxon>
        <taxon>Terriglobales</taxon>
        <taxon>Acidobacteriaceae</taxon>
        <taxon>Granulicella</taxon>
    </lineage>
</organism>
<dbReference type="PANTHER" id="PTHR34219">
    <property type="entry name" value="IRON-REGULATED INNER MEMBRANE PROTEIN-RELATED"/>
    <property type="match status" value="1"/>
</dbReference>
<comment type="caution">
    <text evidence="2">The sequence shown here is derived from an EMBL/GenBank/DDBJ whole genome shotgun (WGS) entry which is preliminary data.</text>
</comment>
<accession>A0ABW1ZAV6</accession>
<feature type="transmembrane region" description="Helical" evidence="1">
    <location>
        <begin position="197"/>
        <end position="217"/>
    </location>
</feature>
<keyword evidence="1" id="KW-0812">Transmembrane</keyword>
<keyword evidence="1" id="KW-0472">Membrane</keyword>
<proteinExistence type="predicted"/>